<accession>A0A5B7K9H0</accession>
<keyword evidence="2" id="KW-1185">Reference proteome</keyword>
<evidence type="ECO:0000313" key="1">
    <source>
        <dbReference type="EMBL" id="MPD01858.1"/>
    </source>
</evidence>
<protein>
    <submittedName>
        <fullName evidence="1">Uncharacterized protein</fullName>
    </submittedName>
</protein>
<evidence type="ECO:0000313" key="2">
    <source>
        <dbReference type="Proteomes" id="UP000324222"/>
    </source>
</evidence>
<dbReference type="EMBL" id="VSRR010128878">
    <property type="protein sequence ID" value="MPD01858.1"/>
    <property type="molecule type" value="Genomic_DNA"/>
</dbReference>
<dbReference type="AlphaFoldDB" id="A0A5B7K9H0"/>
<proteinExistence type="predicted"/>
<reference evidence="1 2" key="1">
    <citation type="submission" date="2019-05" db="EMBL/GenBank/DDBJ databases">
        <title>Another draft genome of Portunus trituberculatus and its Hox gene families provides insights of decapod evolution.</title>
        <authorList>
            <person name="Jeong J.-H."/>
            <person name="Song I."/>
            <person name="Kim S."/>
            <person name="Choi T."/>
            <person name="Kim D."/>
            <person name="Ryu S."/>
            <person name="Kim W."/>
        </authorList>
    </citation>
    <scope>NUCLEOTIDE SEQUENCE [LARGE SCALE GENOMIC DNA]</scope>
    <source>
        <tissue evidence="1">Muscle</tissue>
    </source>
</reference>
<sequence>MKSFRADGKTNLVETHREITARQHTLTLSRLRGELAPTVLSRALTQPWPALTQRVACVRGLGEGSWGLGEGTARACNPDK</sequence>
<gene>
    <name evidence="1" type="ORF">E2C01_097403</name>
</gene>
<name>A0A5B7K9H0_PORTR</name>
<comment type="caution">
    <text evidence="1">The sequence shown here is derived from an EMBL/GenBank/DDBJ whole genome shotgun (WGS) entry which is preliminary data.</text>
</comment>
<dbReference type="Proteomes" id="UP000324222">
    <property type="component" value="Unassembled WGS sequence"/>
</dbReference>
<organism evidence="1 2">
    <name type="scientific">Portunus trituberculatus</name>
    <name type="common">Swimming crab</name>
    <name type="synonym">Neptunus trituberculatus</name>
    <dbReference type="NCBI Taxonomy" id="210409"/>
    <lineage>
        <taxon>Eukaryota</taxon>
        <taxon>Metazoa</taxon>
        <taxon>Ecdysozoa</taxon>
        <taxon>Arthropoda</taxon>
        <taxon>Crustacea</taxon>
        <taxon>Multicrustacea</taxon>
        <taxon>Malacostraca</taxon>
        <taxon>Eumalacostraca</taxon>
        <taxon>Eucarida</taxon>
        <taxon>Decapoda</taxon>
        <taxon>Pleocyemata</taxon>
        <taxon>Brachyura</taxon>
        <taxon>Eubrachyura</taxon>
        <taxon>Portunoidea</taxon>
        <taxon>Portunidae</taxon>
        <taxon>Portuninae</taxon>
        <taxon>Portunus</taxon>
    </lineage>
</organism>